<proteinExistence type="predicted"/>
<reference evidence="2" key="1">
    <citation type="submission" date="2020-05" db="EMBL/GenBank/DDBJ databases">
        <title>WGS assembly of Panicum virgatum.</title>
        <authorList>
            <person name="Lovell J.T."/>
            <person name="Jenkins J."/>
            <person name="Shu S."/>
            <person name="Juenger T.E."/>
            <person name="Schmutz J."/>
        </authorList>
    </citation>
    <scope>NUCLEOTIDE SEQUENCE</scope>
    <source>
        <strain evidence="2">AP13</strain>
    </source>
</reference>
<feature type="compositionally biased region" description="Polar residues" evidence="1">
    <location>
        <begin position="131"/>
        <end position="140"/>
    </location>
</feature>
<evidence type="ECO:0000313" key="3">
    <source>
        <dbReference type="Proteomes" id="UP000823388"/>
    </source>
</evidence>
<sequence length="228" mass="24495">MGPLLSIHLNYGVRTYLLPSTRFVPRRSPTPQALLSLGLSKPRASGLKQARQYQKKKKAGTPTGIKARNSPAGRRHAPGGNPSATTRSLRSPLPSPQVGRRQRSLHKAPAPTRAPPSPPGRRCSGGLRTAPPSSSATSRYLSPVSPVRLLPLPPLSRRRGVPAFSGARALEFVACSLWKSGLLVRTQEHCEGISARRSFLAAGGWEIRGEYVCQSRPASVSCPPVDFC</sequence>
<feature type="region of interest" description="Disordered" evidence="1">
    <location>
        <begin position="37"/>
        <end position="140"/>
    </location>
</feature>
<dbReference type="EMBL" id="CM029046">
    <property type="protein sequence ID" value="KAG2591794.1"/>
    <property type="molecule type" value="Genomic_DNA"/>
</dbReference>
<dbReference type="AlphaFoldDB" id="A0A8T0S299"/>
<keyword evidence="3" id="KW-1185">Reference proteome</keyword>
<evidence type="ECO:0000313" key="2">
    <source>
        <dbReference type="EMBL" id="KAG2591794.1"/>
    </source>
</evidence>
<comment type="caution">
    <text evidence="2">The sequence shown here is derived from an EMBL/GenBank/DDBJ whole genome shotgun (WGS) entry which is preliminary data.</text>
</comment>
<accession>A0A8T0S299</accession>
<organism evidence="2 3">
    <name type="scientific">Panicum virgatum</name>
    <name type="common">Blackwell switchgrass</name>
    <dbReference type="NCBI Taxonomy" id="38727"/>
    <lineage>
        <taxon>Eukaryota</taxon>
        <taxon>Viridiplantae</taxon>
        <taxon>Streptophyta</taxon>
        <taxon>Embryophyta</taxon>
        <taxon>Tracheophyta</taxon>
        <taxon>Spermatophyta</taxon>
        <taxon>Magnoliopsida</taxon>
        <taxon>Liliopsida</taxon>
        <taxon>Poales</taxon>
        <taxon>Poaceae</taxon>
        <taxon>PACMAD clade</taxon>
        <taxon>Panicoideae</taxon>
        <taxon>Panicodae</taxon>
        <taxon>Paniceae</taxon>
        <taxon>Panicinae</taxon>
        <taxon>Panicum</taxon>
        <taxon>Panicum sect. Hiantes</taxon>
    </lineage>
</organism>
<dbReference type="Proteomes" id="UP000823388">
    <property type="component" value="Chromosome 5N"/>
</dbReference>
<gene>
    <name evidence="2" type="ORF">PVAP13_5NG505486</name>
</gene>
<name>A0A8T0S299_PANVG</name>
<evidence type="ECO:0000256" key="1">
    <source>
        <dbReference type="SAM" id="MobiDB-lite"/>
    </source>
</evidence>
<protein>
    <submittedName>
        <fullName evidence="2">Uncharacterized protein</fullName>
    </submittedName>
</protein>